<dbReference type="PANTHER" id="PTHR38690">
    <property type="entry name" value="PROTEASE-RELATED"/>
    <property type="match status" value="1"/>
</dbReference>
<keyword evidence="1" id="KW-1133">Transmembrane helix</keyword>
<dbReference type="InterPro" id="IPR025263">
    <property type="entry name" value="YhdP_central"/>
</dbReference>
<evidence type="ECO:0000259" key="2">
    <source>
        <dbReference type="Pfam" id="PF13116"/>
    </source>
</evidence>
<dbReference type="EMBL" id="JADFUA010000004">
    <property type="protein sequence ID" value="MBE9609340.1"/>
    <property type="molecule type" value="Genomic_DNA"/>
</dbReference>
<organism evidence="3 4">
    <name type="scientific">Chitinilyticum piscinae</name>
    <dbReference type="NCBI Taxonomy" id="2866724"/>
    <lineage>
        <taxon>Bacteria</taxon>
        <taxon>Pseudomonadati</taxon>
        <taxon>Pseudomonadota</taxon>
        <taxon>Betaproteobacteria</taxon>
        <taxon>Neisseriales</taxon>
        <taxon>Chitinibacteraceae</taxon>
        <taxon>Chitinilyticum</taxon>
    </lineage>
</organism>
<reference evidence="3 4" key="1">
    <citation type="submission" date="2020-10" db="EMBL/GenBank/DDBJ databases">
        <title>The genome sequence of Chitinilyticum litopenaei 4Y14.</title>
        <authorList>
            <person name="Liu Y."/>
        </authorList>
    </citation>
    <scope>NUCLEOTIDE SEQUENCE [LARGE SCALE GENOMIC DNA]</scope>
    <source>
        <strain evidence="3 4">4Y14</strain>
    </source>
</reference>
<sequence>MPDVTAQPRGGRRILERLCTLSATARRIVVAVLMLLLLLLVTLAALWQWWVIPSVDRYRPWLESSISRQTGLTARIGSVAAGWDGVRPELSINRFTLQGRQGQSLLSLERMTTSLSWWRLLLGQVRFSMIELDSPELTLVRTRAGHWQLGGRDVAASGDAEGGNEVLDWLLQQGGVSMSGGRLRVIDQQRQPARELLLERVDFASSQWFDYRTVNLGMNLPAGLGGRMSLSGRVHGSDPRRLDDWSGTLTMQIPDTDLVRLGEWLALLRSQERVRAGRGQLQLGMTFADARLEQLDAELKVSELKLAGTRDIVTFPQVDASFSWQATRKGEVIRFDGRRIRTGSGEVCSGCRIDFSRTDESRRLEARNVTLDGFNEVLPLLPLTLPAELAGGRFAGDVLRLQLDWQGAAAAASNWQAELAFRRLGVDLPALASAFSGLDGEIRLTPESGELSLSGQSAALRYPAQFIDPLQFTTLKLALDWQRKGKGWQVALGELQLANQDMAVDAAGRYEWPGQGLGRVMLDGHIPRMQAERVYRYLPRVIGDETLDWLRSALRAGQAEQGVIHWHGEVADFPHRDDRNGVFEISAQARGVTLSYADDWPAIGGIDGKLRFRGVGMEITAPRASISGVALQDVVTRIPDLEYSQHVLVNGKASGVLQNYLAFLLHSPLQDVGGGIPATLKAEGQGELSLQLDIPIDRIDATQVKGGLVFRAERLDFGPEVPLLQQAQGELEFDASQFRIKSARAQLLGGPIAISGASDSKGGMNFALNGEARSEQALKREGLPALLAGVFAYQGNLQFRPGGYELLLMSSLKGVSSKLPVPLRKSAETELPLRLKLGRNDAGRSLSLSLGTLLQADLDGRTAQPWRGVIVLGAQPQPLPKSGIAIAGGWSELAVQDWLEWWQAQDSAGSSTAIGVMPRAAELNFGRITGWGQQLQDVKLGFSDLGAGWLLKVQSRQASGQIISGGAGRPLQVRLEHLQLPLPDNQGAVVVARGPAASVSTGAARSDMAERLIWSEIDLQVARLMLKDVALGQLTLAARAIGNGWDYRELSLQNADGRLAMSGQWLPREQVPHSKARFTLESPDLGKLLARLGEPDALRRAPAKFSGELSWTGSSPIPDLASLEGKLHLDVASGRFAKVETGSAARLLSILSLQSLIRRVQLDFNDVVAEGMEFDSIKGDAGIERGVVRTANLLIDSPAAYVRFSGEANLVARTQNLKVKIVPRVGDTVAIAATVVNPIAGLATLALGKAFDDPFGQMISQDYTVTGSMADPQVKRIPRLELPRALGGQGNSQER</sequence>
<keyword evidence="1" id="KW-0812">Transmembrane</keyword>
<dbReference type="Pfam" id="PF13116">
    <property type="entry name" value="YhdP"/>
    <property type="match status" value="1"/>
</dbReference>
<comment type="caution">
    <text evidence="3">The sequence shown here is derived from an EMBL/GenBank/DDBJ whole genome shotgun (WGS) entry which is preliminary data.</text>
</comment>
<feature type="domain" description="YhdP central" evidence="2">
    <location>
        <begin position="27"/>
        <end position="1274"/>
    </location>
</feature>
<dbReference type="InterPro" id="IPR011836">
    <property type="entry name" value="YhdP"/>
</dbReference>
<keyword evidence="4" id="KW-1185">Reference proteome</keyword>
<proteinExistence type="predicted"/>
<accession>A0A8J7FHJ0</accession>
<name>A0A8J7FHJ0_9NEIS</name>
<feature type="transmembrane region" description="Helical" evidence="1">
    <location>
        <begin position="28"/>
        <end position="50"/>
    </location>
</feature>
<evidence type="ECO:0000313" key="3">
    <source>
        <dbReference type="EMBL" id="MBE9609340.1"/>
    </source>
</evidence>
<dbReference type="PANTHER" id="PTHR38690:SF1">
    <property type="entry name" value="PROTEASE"/>
    <property type="match status" value="1"/>
</dbReference>
<evidence type="ECO:0000256" key="1">
    <source>
        <dbReference type="SAM" id="Phobius"/>
    </source>
</evidence>
<dbReference type="RefSeq" id="WP_194115870.1">
    <property type="nucleotide sequence ID" value="NZ_JADFUA010000004.1"/>
</dbReference>
<dbReference type="Proteomes" id="UP000604481">
    <property type="component" value="Unassembled WGS sequence"/>
</dbReference>
<keyword evidence="1" id="KW-0472">Membrane</keyword>
<evidence type="ECO:0000313" key="4">
    <source>
        <dbReference type="Proteomes" id="UP000604481"/>
    </source>
</evidence>
<protein>
    <submittedName>
        <fullName evidence="3">TIGR02099 family protein</fullName>
    </submittedName>
</protein>
<gene>
    <name evidence="3" type="ORF">INR99_08255</name>
</gene>
<dbReference type="NCBIfam" id="TIGR02099">
    <property type="entry name" value="YhdP family protein"/>
    <property type="match status" value="1"/>
</dbReference>